<sequence length="270" mass="31239">MKNKPLKDLKQEFIRQNIKAVTFDIDGVIIPVGTFLRENIDGTELTIKTHKLSAKMLEMILELKKHFWVNFSSGRSLLYLQSMLNDILWDRVSLTAENGNFILMNGEVRQLAKYDQNYFQKLTNIRNDLKKLKAKKPEMVYGFEPKHVILTVHTASQMPEVKEIVKKHDKEKELYCLWTSEGYDIGHKKTNKNTALQYLVKKLKIKPKQMITTGNNQNDKEMLDFGIGVSVDPAQVSAPYAIQKKEGELGGEILAEYLLSAKKKYRKHMY</sequence>
<dbReference type="GO" id="GO:0016791">
    <property type="term" value="F:phosphatase activity"/>
    <property type="evidence" value="ECO:0007669"/>
    <property type="project" value="TreeGrafter"/>
</dbReference>
<gene>
    <name evidence="1" type="ORF">A2824_02850</name>
</gene>
<comment type="caution">
    <text evidence="1">The sequence shown here is derived from an EMBL/GenBank/DDBJ whole genome shotgun (WGS) entry which is preliminary data.</text>
</comment>
<accession>A0A1F6VHB4</accession>
<dbReference type="Gene3D" id="3.40.50.1000">
    <property type="entry name" value="HAD superfamily/HAD-like"/>
    <property type="match status" value="1"/>
</dbReference>
<dbReference type="InterPro" id="IPR023214">
    <property type="entry name" value="HAD_sf"/>
</dbReference>
<dbReference type="GO" id="GO:0000287">
    <property type="term" value="F:magnesium ion binding"/>
    <property type="evidence" value="ECO:0007669"/>
    <property type="project" value="TreeGrafter"/>
</dbReference>
<organism evidence="1 2">
    <name type="scientific">Candidatus Nomurabacteria bacterium RIFCSPHIGHO2_01_FULL_42_16</name>
    <dbReference type="NCBI Taxonomy" id="1801743"/>
    <lineage>
        <taxon>Bacteria</taxon>
        <taxon>Candidatus Nomuraibacteriota</taxon>
    </lineage>
</organism>
<dbReference type="NCBIfam" id="TIGR01484">
    <property type="entry name" value="HAD-SF-IIB"/>
    <property type="match status" value="1"/>
</dbReference>
<dbReference type="PANTHER" id="PTHR10000">
    <property type="entry name" value="PHOSPHOSERINE PHOSPHATASE"/>
    <property type="match status" value="1"/>
</dbReference>
<dbReference type="PANTHER" id="PTHR10000:SF8">
    <property type="entry name" value="HAD SUPERFAMILY HYDROLASE-LIKE, TYPE 3"/>
    <property type="match status" value="1"/>
</dbReference>
<dbReference type="InterPro" id="IPR006379">
    <property type="entry name" value="HAD-SF_hydro_IIB"/>
</dbReference>
<dbReference type="GO" id="GO:0005829">
    <property type="term" value="C:cytosol"/>
    <property type="evidence" value="ECO:0007669"/>
    <property type="project" value="TreeGrafter"/>
</dbReference>
<dbReference type="Pfam" id="PF08282">
    <property type="entry name" value="Hydrolase_3"/>
    <property type="match status" value="1"/>
</dbReference>
<dbReference type="SUPFAM" id="SSF56784">
    <property type="entry name" value="HAD-like"/>
    <property type="match status" value="1"/>
</dbReference>
<evidence type="ECO:0000313" key="2">
    <source>
        <dbReference type="Proteomes" id="UP000178059"/>
    </source>
</evidence>
<dbReference type="STRING" id="1801743.A2824_02850"/>
<dbReference type="Proteomes" id="UP000178059">
    <property type="component" value="Unassembled WGS sequence"/>
</dbReference>
<evidence type="ECO:0008006" key="3">
    <source>
        <dbReference type="Google" id="ProtNLM"/>
    </source>
</evidence>
<protein>
    <recommendedName>
        <fullName evidence="3">Sucrose phosphatase-like domain-containing protein</fullName>
    </recommendedName>
</protein>
<dbReference type="AlphaFoldDB" id="A0A1F6VHB4"/>
<dbReference type="Gene3D" id="3.90.1070.10">
    <property type="match status" value="1"/>
</dbReference>
<proteinExistence type="predicted"/>
<reference evidence="1 2" key="1">
    <citation type="journal article" date="2016" name="Nat. Commun.">
        <title>Thousands of microbial genomes shed light on interconnected biogeochemical processes in an aquifer system.</title>
        <authorList>
            <person name="Anantharaman K."/>
            <person name="Brown C.T."/>
            <person name="Hug L.A."/>
            <person name="Sharon I."/>
            <person name="Castelle C.J."/>
            <person name="Probst A.J."/>
            <person name="Thomas B.C."/>
            <person name="Singh A."/>
            <person name="Wilkins M.J."/>
            <person name="Karaoz U."/>
            <person name="Brodie E.L."/>
            <person name="Williams K.H."/>
            <person name="Hubbard S.S."/>
            <person name="Banfield J.F."/>
        </authorList>
    </citation>
    <scope>NUCLEOTIDE SEQUENCE [LARGE SCALE GENOMIC DNA]</scope>
</reference>
<evidence type="ECO:0000313" key="1">
    <source>
        <dbReference type="EMBL" id="OGI68958.1"/>
    </source>
</evidence>
<dbReference type="EMBL" id="MFTT01000036">
    <property type="protein sequence ID" value="OGI68958.1"/>
    <property type="molecule type" value="Genomic_DNA"/>
</dbReference>
<dbReference type="InterPro" id="IPR036412">
    <property type="entry name" value="HAD-like_sf"/>
</dbReference>
<name>A0A1F6VHB4_9BACT</name>